<dbReference type="PROSITE" id="PS50075">
    <property type="entry name" value="CARRIER"/>
    <property type="match status" value="1"/>
</dbReference>
<dbReference type="SUPFAM" id="SSF52777">
    <property type="entry name" value="CoA-dependent acyltransferases"/>
    <property type="match status" value="2"/>
</dbReference>
<gene>
    <name evidence="5" type="ORF">HDF23_005910</name>
</gene>
<dbReference type="PROSITE" id="PS00012">
    <property type="entry name" value="PHOSPHOPANTETHEINE"/>
    <property type="match status" value="1"/>
</dbReference>
<proteinExistence type="predicted"/>
<dbReference type="Pfam" id="PF00668">
    <property type="entry name" value="Condensation"/>
    <property type="match status" value="1"/>
</dbReference>
<comment type="caution">
    <text evidence="5">The sequence shown here is derived from an EMBL/GenBank/DDBJ whole genome shotgun (WGS) entry which is preliminary data.</text>
</comment>
<evidence type="ECO:0000256" key="2">
    <source>
        <dbReference type="ARBA" id="ARBA00022450"/>
    </source>
</evidence>
<accession>A0ABR6PU04</accession>
<reference evidence="5 6" key="1">
    <citation type="submission" date="2020-08" db="EMBL/GenBank/DDBJ databases">
        <title>Genomic Encyclopedia of Type Strains, Phase IV (KMG-V): Genome sequencing to study the core and pangenomes of soil and plant-associated prokaryotes.</title>
        <authorList>
            <person name="Whitman W."/>
        </authorList>
    </citation>
    <scope>NUCLEOTIDE SEQUENCE [LARGE SCALE GENOMIC DNA]</scope>
    <source>
        <strain evidence="5 6">ANJLi2</strain>
    </source>
</reference>
<evidence type="ECO:0000313" key="5">
    <source>
        <dbReference type="EMBL" id="MBB6113121.1"/>
    </source>
</evidence>
<sequence>HLPDYMLPAVLMSLTAMPLTANGKVNKKALPEPDALLESDYVAPRNELEEDLAEIWASLLNVDRVSIHDNFFELGGHSLLAIRVLSAIRKELGVEVSITDLFDHVTIAALSEFIELQEQKVLLPVIVRQDRPSRIPLSYAQERLWFIDQLRGSSHYHMPSVFRLHGKLDVVALEQSFKDILDRHESLRTVFKEMDGVGYQEIVAPGGWTLDSSDEVYFDEMIQDEVTRPFDLSKDYMMRARLVKVKEDEHVLILVRHHIASDGWSVSLIIHEFIELYRFYTENRLPNLPELSLQYADYAIWQRTYLTGEVMEQQLSYWGDKLRDIEPLYLPVDFVRPAIQSTKGARLNFIIDKTVSSRLQALAEREGVTLFMLLLSVYKVLLHKYSGQTNITVGTTVAHRPQQEVEQLVGFFVNTLVLRSDLDNDPVFKEFLLQVKRTTLEGYEHLSVPFEKVVDRVEKERDKSRSSLFQALFVLNNN</sequence>
<evidence type="ECO:0000256" key="3">
    <source>
        <dbReference type="ARBA" id="ARBA00022553"/>
    </source>
</evidence>
<keyword evidence="6" id="KW-1185">Reference proteome</keyword>
<feature type="non-terminal residue" evidence="5">
    <location>
        <position position="478"/>
    </location>
</feature>
<dbReference type="Proteomes" id="UP000541583">
    <property type="component" value="Unassembled WGS sequence"/>
</dbReference>
<dbReference type="InterPro" id="IPR036736">
    <property type="entry name" value="ACP-like_sf"/>
</dbReference>
<evidence type="ECO:0000259" key="4">
    <source>
        <dbReference type="PROSITE" id="PS50075"/>
    </source>
</evidence>
<dbReference type="PANTHER" id="PTHR45527">
    <property type="entry name" value="NONRIBOSOMAL PEPTIDE SYNTHETASE"/>
    <property type="match status" value="1"/>
</dbReference>
<dbReference type="Pfam" id="PF00550">
    <property type="entry name" value="PP-binding"/>
    <property type="match status" value="1"/>
</dbReference>
<dbReference type="InterPro" id="IPR020806">
    <property type="entry name" value="PKS_PP-bd"/>
</dbReference>
<dbReference type="Gene3D" id="3.30.559.10">
    <property type="entry name" value="Chloramphenicol acetyltransferase-like domain"/>
    <property type="match status" value="1"/>
</dbReference>
<name>A0ABR6PU04_9SPHI</name>
<protein>
    <submittedName>
        <fullName evidence="5">Acyl carrier protein</fullName>
    </submittedName>
</protein>
<dbReference type="SUPFAM" id="SSF47336">
    <property type="entry name" value="ACP-like"/>
    <property type="match status" value="1"/>
</dbReference>
<feature type="domain" description="Carrier" evidence="4">
    <location>
        <begin position="43"/>
        <end position="118"/>
    </location>
</feature>
<keyword evidence="3" id="KW-0597">Phosphoprotein</keyword>
<dbReference type="EMBL" id="JACHCB010000035">
    <property type="protein sequence ID" value="MBB6113121.1"/>
    <property type="molecule type" value="Genomic_DNA"/>
</dbReference>
<dbReference type="Gene3D" id="1.10.1200.10">
    <property type="entry name" value="ACP-like"/>
    <property type="match status" value="1"/>
</dbReference>
<evidence type="ECO:0000256" key="1">
    <source>
        <dbReference type="ARBA" id="ARBA00001957"/>
    </source>
</evidence>
<keyword evidence="2" id="KW-0596">Phosphopantetheine</keyword>
<dbReference type="InterPro" id="IPR023213">
    <property type="entry name" value="CAT-like_dom_sf"/>
</dbReference>
<dbReference type="InterPro" id="IPR009081">
    <property type="entry name" value="PP-bd_ACP"/>
</dbReference>
<evidence type="ECO:0000313" key="6">
    <source>
        <dbReference type="Proteomes" id="UP000541583"/>
    </source>
</evidence>
<dbReference type="Gene3D" id="3.30.559.30">
    <property type="entry name" value="Nonribosomal peptide synthetase, condensation domain"/>
    <property type="match status" value="1"/>
</dbReference>
<dbReference type="InterPro" id="IPR006162">
    <property type="entry name" value="Ppantetheine_attach_site"/>
</dbReference>
<dbReference type="InterPro" id="IPR001242">
    <property type="entry name" value="Condensation_dom"/>
</dbReference>
<feature type="non-terminal residue" evidence="5">
    <location>
        <position position="1"/>
    </location>
</feature>
<dbReference type="SUPFAM" id="SSF56801">
    <property type="entry name" value="Acetyl-CoA synthetase-like"/>
    <property type="match status" value="1"/>
</dbReference>
<organism evidence="5 6">
    <name type="scientific">Mucilaginibacter lappiensis</name>
    <dbReference type="NCBI Taxonomy" id="354630"/>
    <lineage>
        <taxon>Bacteria</taxon>
        <taxon>Pseudomonadati</taxon>
        <taxon>Bacteroidota</taxon>
        <taxon>Sphingobacteriia</taxon>
        <taxon>Sphingobacteriales</taxon>
        <taxon>Sphingobacteriaceae</taxon>
        <taxon>Mucilaginibacter</taxon>
    </lineage>
</organism>
<dbReference type="InterPro" id="IPR045851">
    <property type="entry name" value="AMP-bd_C_sf"/>
</dbReference>
<dbReference type="Gene3D" id="3.30.300.30">
    <property type="match status" value="1"/>
</dbReference>
<dbReference type="RefSeq" id="WP_260180825.1">
    <property type="nucleotide sequence ID" value="NZ_JACHCB010000035.1"/>
</dbReference>
<comment type="cofactor">
    <cofactor evidence="1">
        <name>pantetheine 4'-phosphate</name>
        <dbReference type="ChEBI" id="CHEBI:47942"/>
    </cofactor>
</comment>
<dbReference type="SMART" id="SM00823">
    <property type="entry name" value="PKS_PP"/>
    <property type="match status" value="1"/>
</dbReference>
<dbReference type="CDD" id="cd19531">
    <property type="entry name" value="LCL_NRPS-like"/>
    <property type="match status" value="1"/>
</dbReference>
<dbReference type="PANTHER" id="PTHR45527:SF1">
    <property type="entry name" value="FATTY ACID SYNTHASE"/>
    <property type="match status" value="1"/>
</dbReference>